<feature type="coiled-coil region" evidence="9">
    <location>
        <begin position="241"/>
        <end position="289"/>
    </location>
</feature>
<dbReference type="Pfam" id="PF03800">
    <property type="entry name" value="Nuf2"/>
    <property type="match status" value="1"/>
</dbReference>
<evidence type="ECO:0000256" key="1">
    <source>
        <dbReference type="ARBA" id="ARBA00004584"/>
    </source>
</evidence>
<evidence type="ECO:0000256" key="2">
    <source>
        <dbReference type="ARBA" id="ARBA00005498"/>
    </source>
</evidence>
<dbReference type="InterPro" id="IPR005549">
    <property type="entry name" value="Kinetochore_Nuf2_N"/>
</dbReference>
<evidence type="ECO:0000313" key="12">
    <source>
        <dbReference type="RefSeq" id="XP_012244193.1"/>
    </source>
</evidence>
<evidence type="ECO:0000256" key="9">
    <source>
        <dbReference type="SAM" id="Coils"/>
    </source>
</evidence>
<dbReference type="OrthoDB" id="8194677at2759"/>
<dbReference type="OMA" id="TKIIEWD"/>
<evidence type="ECO:0000256" key="7">
    <source>
        <dbReference type="ARBA" id="ARBA00023306"/>
    </source>
</evidence>
<accession>A0A6P3UZ81</accession>
<evidence type="ECO:0000313" key="11">
    <source>
        <dbReference type="Proteomes" id="UP000515180"/>
    </source>
</evidence>
<dbReference type="Proteomes" id="UP000515180">
    <property type="component" value="Unplaced"/>
</dbReference>
<dbReference type="GeneID" id="105681122"/>
<evidence type="ECO:0000256" key="8">
    <source>
        <dbReference type="ARBA" id="ARBA00023328"/>
    </source>
</evidence>
<feature type="domain" description="Kinetochore protein Nuf2 N-terminal" evidence="10">
    <location>
        <begin position="2"/>
        <end position="131"/>
    </location>
</feature>
<organism evidence="11 12">
    <name type="scientific">Bombus impatiens</name>
    <name type="common">Bumblebee</name>
    <dbReference type="NCBI Taxonomy" id="132113"/>
    <lineage>
        <taxon>Eukaryota</taxon>
        <taxon>Metazoa</taxon>
        <taxon>Ecdysozoa</taxon>
        <taxon>Arthropoda</taxon>
        <taxon>Hexapoda</taxon>
        <taxon>Insecta</taxon>
        <taxon>Pterygota</taxon>
        <taxon>Neoptera</taxon>
        <taxon>Endopterygota</taxon>
        <taxon>Hymenoptera</taxon>
        <taxon>Apocrita</taxon>
        <taxon>Aculeata</taxon>
        <taxon>Apoidea</taxon>
        <taxon>Anthophila</taxon>
        <taxon>Apidae</taxon>
        <taxon>Bombus</taxon>
        <taxon>Pyrobombus</taxon>
    </lineage>
</organism>
<gene>
    <name evidence="12" type="primary">LOC105681122</name>
</gene>
<comment type="similarity">
    <text evidence="2">Belongs to the NUF2 family.</text>
</comment>
<reference evidence="12" key="1">
    <citation type="submission" date="2025-08" db="UniProtKB">
        <authorList>
            <consortium name="RefSeq"/>
        </authorList>
    </citation>
    <scope>IDENTIFICATION</scope>
</reference>
<dbReference type="GO" id="GO:0051301">
    <property type="term" value="P:cell division"/>
    <property type="evidence" value="ECO:0007669"/>
    <property type="project" value="UniProtKB-KW"/>
</dbReference>
<keyword evidence="6 9" id="KW-0175">Coiled coil</keyword>
<dbReference type="RefSeq" id="XP_012244193.1">
    <property type="nucleotide sequence ID" value="XM_012388770.3"/>
</dbReference>
<dbReference type="Gene3D" id="1.10.418.60">
    <property type="entry name" value="Ncd80 complex, Nuf2 subunit"/>
    <property type="match status" value="1"/>
</dbReference>
<comment type="subcellular location">
    <subcellularLocation>
        <location evidence="1">Chromosome</location>
        <location evidence="1">Centromere</location>
    </subcellularLocation>
</comment>
<keyword evidence="7" id="KW-0131">Cell cycle</keyword>
<keyword evidence="11" id="KW-1185">Reference proteome</keyword>
<dbReference type="AlphaFoldDB" id="A0A6P3UZ81"/>
<evidence type="ECO:0000259" key="10">
    <source>
        <dbReference type="Pfam" id="PF03800"/>
    </source>
</evidence>
<evidence type="ECO:0000256" key="3">
    <source>
        <dbReference type="ARBA" id="ARBA00022454"/>
    </source>
</evidence>
<keyword evidence="4" id="KW-0132">Cell division</keyword>
<keyword evidence="3" id="KW-0158">Chromosome</keyword>
<evidence type="ECO:0000256" key="4">
    <source>
        <dbReference type="ARBA" id="ARBA00022618"/>
    </source>
</evidence>
<dbReference type="InterPro" id="IPR038275">
    <property type="entry name" value="Nuf2_N_sf"/>
</dbReference>
<evidence type="ECO:0000256" key="5">
    <source>
        <dbReference type="ARBA" id="ARBA00022776"/>
    </source>
</evidence>
<feature type="coiled-coil region" evidence="9">
    <location>
        <begin position="160"/>
        <end position="187"/>
    </location>
</feature>
<dbReference type="GO" id="GO:0031262">
    <property type="term" value="C:Ndc80 complex"/>
    <property type="evidence" value="ECO:0007669"/>
    <property type="project" value="InterPro"/>
</dbReference>
<keyword evidence="5" id="KW-0498">Mitosis</keyword>
<protein>
    <submittedName>
        <fullName evidence="12">Probable kinetochore protein nuf2</fullName>
    </submittedName>
</protein>
<name>A0A6P3UZ81_BOMIM</name>
<dbReference type="KEGG" id="bim:105681122"/>
<keyword evidence="8" id="KW-0137">Centromere</keyword>
<evidence type="ECO:0000256" key="6">
    <source>
        <dbReference type="ARBA" id="ARBA00023054"/>
    </source>
</evidence>
<proteinExistence type="inferred from homology"/>
<feature type="coiled-coil region" evidence="9">
    <location>
        <begin position="354"/>
        <end position="409"/>
    </location>
</feature>
<sequence length="424" mass="49351">MDLDIEKIHSILTEANLPSSINDLKNPTEEFIVNLIETFLRRFHIDVNAIDNATIEQRDIMSYCEDSSIIALINLHVVMVQICDRIYLKDLCITDITSPGSKRVRKQAKFLANFILYATNKESDIEDKVIEIQNRAKILHDMVEKKNEILQAINDKALHISKQLSIKEKLIAEIQKLQSKREKNNKKQIELAAKITAAEEEKQKTVELCGTYKAQALKSNKTITELQSEIVKSPEEYQKRLSELEQQLSAKVKERETIQAAFQDKKCLIEQQKNELAFIQELLEKFTEVRDIHDRLKKIKVQEDTIKKQVDTLRTDVSESEKRLVVQKDHDKEDEINELQAQCDERLSPLRNLNTQLLSNKKLCKENLEKAQIQHNEDCLKLKKIQNVIKKLEDETAGLLKNYQDLYNNEISSEKSLWKTWTIE</sequence>